<gene>
    <name evidence="1" type="ORF">HY02_078</name>
</gene>
<dbReference type="EMBL" id="KM092515">
    <property type="protein sequence ID" value="AIK67889.1"/>
    <property type="molecule type" value="Genomic_DNA"/>
</dbReference>
<evidence type="ECO:0008006" key="3">
    <source>
        <dbReference type="Google" id="ProtNLM"/>
    </source>
</evidence>
<reference evidence="1 2" key="1">
    <citation type="submission" date="2014-07" db="EMBL/GenBank/DDBJ databases">
        <title>Complete Genome Sequence of E. coli O157:H7 Bacteriophage HY02.</title>
        <authorList>
            <person name="Lee J.-H."/>
            <person name="Lee D.H."/>
            <person name="Lee H."/>
            <person name="Park E.A."/>
            <person name="Ryu S."/>
        </authorList>
    </citation>
    <scope>NUCLEOTIDE SEQUENCE [LARGE SCALE GENOMIC DNA]</scope>
</reference>
<dbReference type="GeneID" id="26631611"/>
<evidence type="ECO:0000313" key="2">
    <source>
        <dbReference type="Proteomes" id="UP000204387"/>
    </source>
</evidence>
<proteinExistence type="predicted"/>
<accession>A0A0H3UCU1</accession>
<name>A0A0H3UCU1_9CAUD</name>
<protein>
    <recommendedName>
        <fullName evidence="3">Phage protein</fullName>
    </recommendedName>
</protein>
<organism evidence="1 2">
    <name type="scientific">Escherichia phage HY02</name>
    <dbReference type="NCBI Taxonomy" id="1527531"/>
    <lineage>
        <taxon>Viruses</taxon>
        <taxon>Duplodnaviria</taxon>
        <taxon>Heunggongvirae</taxon>
        <taxon>Uroviricota</taxon>
        <taxon>Caudoviricetes</taxon>
        <taxon>Andersonviridae</taxon>
        <taxon>Ounavirinae</taxon>
        <taxon>Felixounavirus</taxon>
        <taxon>Felixounavirus HY02</taxon>
    </lineage>
</organism>
<evidence type="ECO:0000313" key="1">
    <source>
        <dbReference type="EMBL" id="AIK67889.1"/>
    </source>
</evidence>
<sequence length="65" mass="7559">MPTILAILLKNLGSFFWKLILSLLSEYMIEKVFFKLARYLASKTDTPIDDEFVDNLEKAFKGENK</sequence>
<dbReference type="RefSeq" id="YP_009204981.1">
    <property type="nucleotide sequence ID" value="NC_028872.1"/>
</dbReference>
<keyword evidence="2" id="KW-1185">Reference proteome</keyword>
<dbReference type="Proteomes" id="UP000204387">
    <property type="component" value="Segment"/>
</dbReference>
<dbReference type="OrthoDB" id="23768at10239"/>
<dbReference type="KEGG" id="vg:26631611"/>